<dbReference type="Pfam" id="PF05345">
    <property type="entry name" value="He_PIG"/>
    <property type="match status" value="3"/>
</dbReference>
<dbReference type="SUPFAM" id="SSF56496">
    <property type="entry name" value="Fibrinogen C-terminal domain-like"/>
    <property type="match status" value="1"/>
</dbReference>
<dbReference type="GO" id="GO:0016020">
    <property type="term" value="C:membrane"/>
    <property type="evidence" value="ECO:0007669"/>
    <property type="project" value="InterPro"/>
</dbReference>
<feature type="signal peptide" evidence="1">
    <location>
        <begin position="1"/>
        <end position="24"/>
    </location>
</feature>
<dbReference type="EMBL" id="LPHD01000049">
    <property type="protein sequence ID" value="KWA84178.1"/>
    <property type="molecule type" value="Genomic_DNA"/>
</dbReference>
<comment type="caution">
    <text evidence="2">The sequence shown here is derived from an EMBL/GenBank/DDBJ whole genome shotgun (WGS) entry which is preliminary data.</text>
</comment>
<sequence length="549" mass="55975">MFTRTLFKSTMLAAALAASLPSLATDFYVVVPVKNRTATPGNLTVTLNPYGPPTAEVGQPYAGFDFNQALQVQGDPAFNPTQVRWSLISGALPAGLTLNANGILSGTPTAAGTASFELQATYRTKFGVRTYQVSVTNLLVTLASAAMPDATQGVGYSVDLKPRLLVTGDAAYSGAGVSWSLASGSLPAGLTLGADGVISGMPSAEGTYPFTVKAVYKTKYGIQGYQVVVGAITVGLQPASLPEGIVGLAYNNGAGFDLKPSVTIGGDGAYTGGGAGVTWSVASGTMPAGLALDPATGVITGTPNSSSVSATLQVKAAYKGKSATQSYTVPITGSIKQFSGYRAWADGTFATTCNGYRAPGAPHLYQGATGDGVYRISAGGQLTDVFCDMTTNGGGYTVVEVAIDYRYHAGATFNQAAAGSPPTPGQAQGSYLPAGVAVAVAQASTEVRVSEYGTSNAIWTSHSVPMGNLRQGRIANTAAASEDQTPYWSQSAPGLAGLSQTCNGVSSNYPSIYWACNNSQGFHITGGGGQTAAAWKFDTANGPLVVSYR</sequence>
<dbReference type="InterPro" id="IPR014716">
    <property type="entry name" value="Fibrinogen_a/b/g_C_1"/>
</dbReference>
<dbReference type="InterPro" id="IPR036056">
    <property type="entry name" value="Fibrinogen-like_C"/>
</dbReference>
<dbReference type="GO" id="GO:0005509">
    <property type="term" value="F:calcium ion binding"/>
    <property type="evidence" value="ECO:0007669"/>
    <property type="project" value="InterPro"/>
</dbReference>
<evidence type="ECO:0000313" key="3">
    <source>
        <dbReference type="Proteomes" id="UP000060630"/>
    </source>
</evidence>
<name>A0A106QC67_9BURK</name>
<keyword evidence="1" id="KW-0732">Signal</keyword>
<feature type="chain" id="PRO_5007126924" evidence="1">
    <location>
        <begin position="25"/>
        <end position="549"/>
    </location>
</feature>
<evidence type="ECO:0000313" key="2">
    <source>
        <dbReference type="EMBL" id="KWA84178.1"/>
    </source>
</evidence>
<dbReference type="RefSeq" id="WP_060192577.1">
    <property type="nucleotide sequence ID" value="NZ_LPHD01000049.1"/>
</dbReference>
<dbReference type="SUPFAM" id="SSF49313">
    <property type="entry name" value="Cadherin-like"/>
    <property type="match status" value="2"/>
</dbReference>
<gene>
    <name evidence="2" type="ORF">WL29_22715</name>
</gene>
<dbReference type="Proteomes" id="UP000060630">
    <property type="component" value="Unassembled WGS sequence"/>
</dbReference>
<dbReference type="NCBIfam" id="NF040941">
    <property type="entry name" value="GGGWT_bact"/>
    <property type="match status" value="1"/>
</dbReference>
<proteinExistence type="predicted"/>
<dbReference type="Gene3D" id="3.90.215.10">
    <property type="entry name" value="Gamma Fibrinogen, chain A, domain 1"/>
    <property type="match status" value="1"/>
</dbReference>
<protein>
    <submittedName>
        <fullName evidence="2">Uncharacterized protein</fullName>
    </submittedName>
</protein>
<dbReference type="InterPro" id="IPR015919">
    <property type="entry name" value="Cadherin-like_sf"/>
</dbReference>
<accession>A0A106QC67</accession>
<reference evidence="2 3" key="1">
    <citation type="submission" date="2015-11" db="EMBL/GenBank/DDBJ databases">
        <title>Expanding the genomic diversity of Burkholderia species for the development of highly accurate diagnostics.</title>
        <authorList>
            <person name="Sahl J."/>
            <person name="Keim P."/>
            <person name="Wagner D."/>
        </authorList>
    </citation>
    <scope>NUCLEOTIDE SEQUENCE [LARGE SCALE GENOMIC DNA]</scope>
    <source>
        <strain evidence="2 3">MSMB2087WGS</strain>
    </source>
</reference>
<evidence type="ECO:0000256" key="1">
    <source>
        <dbReference type="SAM" id="SignalP"/>
    </source>
</evidence>
<dbReference type="InterPro" id="IPR013783">
    <property type="entry name" value="Ig-like_fold"/>
</dbReference>
<organism evidence="2 3">
    <name type="scientific">Burkholderia ubonensis</name>
    <dbReference type="NCBI Taxonomy" id="101571"/>
    <lineage>
        <taxon>Bacteria</taxon>
        <taxon>Pseudomonadati</taxon>
        <taxon>Pseudomonadota</taxon>
        <taxon>Betaproteobacteria</taxon>
        <taxon>Burkholderiales</taxon>
        <taxon>Burkholderiaceae</taxon>
        <taxon>Burkholderia</taxon>
        <taxon>Burkholderia cepacia complex</taxon>
    </lineage>
</organism>
<dbReference type="AlphaFoldDB" id="A0A106QC67"/>
<dbReference type="Gene3D" id="2.60.40.10">
    <property type="entry name" value="Immunoglobulins"/>
    <property type="match status" value="3"/>
</dbReference>